<keyword evidence="5 10" id="KW-0812">Transmembrane</keyword>
<evidence type="ECO:0000313" key="11">
    <source>
        <dbReference type="EMBL" id="KAJ7389843.1"/>
    </source>
</evidence>
<feature type="transmembrane region" description="Helical" evidence="10">
    <location>
        <begin position="76"/>
        <end position="99"/>
    </location>
</feature>
<feature type="transmembrane region" description="Helical" evidence="10">
    <location>
        <begin position="111"/>
        <end position="130"/>
    </location>
</feature>
<reference evidence="11" key="1">
    <citation type="submission" date="2023-01" db="EMBL/GenBank/DDBJ databases">
        <title>Genome assembly of the deep-sea coral Lophelia pertusa.</title>
        <authorList>
            <person name="Herrera S."/>
            <person name="Cordes E."/>
        </authorList>
    </citation>
    <scope>NUCLEOTIDE SEQUENCE</scope>
    <source>
        <strain evidence="11">USNM1676648</strain>
        <tissue evidence="11">Polyp</tissue>
    </source>
</reference>
<dbReference type="Pfam" id="PF16954">
    <property type="entry name" value="HRG"/>
    <property type="match status" value="1"/>
</dbReference>
<dbReference type="GO" id="GO:0010008">
    <property type="term" value="C:endosome membrane"/>
    <property type="evidence" value="ECO:0007669"/>
    <property type="project" value="UniProtKB-SubCell"/>
</dbReference>
<evidence type="ECO:0000256" key="10">
    <source>
        <dbReference type="SAM" id="Phobius"/>
    </source>
</evidence>
<dbReference type="PANTHER" id="PTHR31525:SF1">
    <property type="entry name" value="HEME TRANSPORTER HRG1"/>
    <property type="match status" value="1"/>
</dbReference>
<evidence type="ECO:0000256" key="2">
    <source>
        <dbReference type="ARBA" id="ARBA00004337"/>
    </source>
</evidence>
<sequence length="152" mass="17122">MGWLPEVQVDNKDNFGVHGAIAGISGCIAYAKVYHNYNAATWAAVSAAFAIIFLRLNFSVRRDHERLITIETFTAFMWVGIVGLIAGLIAFITYIVLGATHHEHGLKADGYYVVCIWSFKTLIWGVFTLMSARKFRKKYFEAFPGLVQERVI</sequence>
<dbReference type="AlphaFoldDB" id="A0A9W9ZZ95"/>
<dbReference type="OrthoDB" id="5954402at2759"/>
<keyword evidence="6" id="KW-0967">Endosome</keyword>
<name>A0A9W9ZZ95_9CNID</name>
<evidence type="ECO:0000256" key="7">
    <source>
        <dbReference type="ARBA" id="ARBA00022989"/>
    </source>
</evidence>
<feature type="transmembrane region" description="Helical" evidence="10">
    <location>
        <begin position="39"/>
        <end position="56"/>
    </location>
</feature>
<evidence type="ECO:0000256" key="3">
    <source>
        <dbReference type="ARBA" id="ARBA00006203"/>
    </source>
</evidence>
<evidence type="ECO:0000256" key="5">
    <source>
        <dbReference type="ARBA" id="ARBA00022692"/>
    </source>
</evidence>
<evidence type="ECO:0000256" key="9">
    <source>
        <dbReference type="ARBA" id="ARBA00023228"/>
    </source>
</evidence>
<protein>
    <submittedName>
        <fullName evidence="11">Uncharacterized protein</fullName>
    </submittedName>
</protein>
<keyword evidence="7 10" id="KW-1133">Transmembrane helix</keyword>
<dbReference type="Proteomes" id="UP001163046">
    <property type="component" value="Unassembled WGS sequence"/>
</dbReference>
<comment type="subcellular location">
    <subcellularLocation>
        <location evidence="2">Endosome membrane</location>
        <topology evidence="2">Multi-pass membrane protein</topology>
    </subcellularLocation>
    <subcellularLocation>
        <location evidence="1">Lysosome membrane</location>
        <topology evidence="1">Multi-pass membrane protein</topology>
    </subcellularLocation>
</comment>
<keyword evidence="8 10" id="KW-0472">Membrane</keyword>
<dbReference type="InterPro" id="IPR026218">
    <property type="entry name" value="HRG"/>
</dbReference>
<evidence type="ECO:0000256" key="8">
    <source>
        <dbReference type="ARBA" id="ARBA00023136"/>
    </source>
</evidence>
<evidence type="ECO:0000256" key="4">
    <source>
        <dbReference type="ARBA" id="ARBA00022448"/>
    </source>
</evidence>
<comment type="caution">
    <text evidence="11">The sequence shown here is derived from an EMBL/GenBank/DDBJ whole genome shotgun (WGS) entry which is preliminary data.</text>
</comment>
<dbReference type="EMBL" id="MU825424">
    <property type="protein sequence ID" value="KAJ7389843.1"/>
    <property type="molecule type" value="Genomic_DNA"/>
</dbReference>
<evidence type="ECO:0000256" key="1">
    <source>
        <dbReference type="ARBA" id="ARBA00004155"/>
    </source>
</evidence>
<proteinExistence type="inferred from homology"/>
<organism evidence="11 12">
    <name type="scientific">Desmophyllum pertusum</name>
    <dbReference type="NCBI Taxonomy" id="174260"/>
    <lineage>
        <taxon>Eukaryota</taxon>
        <taxon>Metazoa</taxon>
        <taxon>Cnidaria</taxon>
        <taxon>Anthozoa</taxon>
        <taxon>Hexacorallia</taxon>
        <taxon>Scleractinia</taxon>
        <taxon>Caryophylliina</taxon>
        <taxon>Caryophylliidae</taxon>
        <taxon>Desmophyllum</taxon>
    </lineage>
</organism>
<dbReference type="GO" id="GO:0020037">
    <property type="term" value="F:heme binding"/>
    <property type="evidence" value="ECO:0007669"/>
    <property type="project" value="TreeGrafter"/>
</dbReference>
<dbReference type="PANTHER" id="PTHR31525">
    <property type="entry name" value="HEME TRANSPORTER HRG1"/>
    <property type="match status" value="1"/>
</dbReference>
<dbReference type="GO" id="GO:0005765">
    <property type="term" value="C:lysosomal membrane"/>
    <property type="evidence" value="ECO:0007669"/>
    <property type="project" value="UniProtKB-SubCell"/>
</dbReference>
<evidence type="ECO:0000313" key="12">
    <source>
        <dbReference type="Proteomes" id="UP001163046"/>
    </source>
</evidence>
<keyword evidence="12" id="KW-1185">Reference proteome</keyword>
<dbReference type="GO" id="GO:0015232">
    <property type="term" value="F:heme transmembrane transporter activity"/>
    <property type="evidence" value="ECO:0007669"/>
    <property type="project" value="InterPro"/>
</dbReference>
<dbReference type="GO" id="GO:0005886">
    <property type="term" value="C:plasma membrane"/>
    <property type="evidence" value="ECO:0007669"/>
    <property type="project" value="TreeGrafter"/>
</dbReference>
<keyword evidence="4" id="KW-0813">Transport</keyword>
<gene>
    <name evidence="11" type="ORF">OS493_028812</name>
</gene>
<comment type="similarity">
    <text evidence="3">Belongs to the HRG family.</text>
</comment>
<keyword evidence="9" id="KW-0458">Lysosome</keyword>
<dbReference type="PRINTS" id="PR02095">
    <property type="entry name" value="TRNSPORTRHRG"/>
</dbReference>
<accession>A0A9W9ZZ95</accession>
<evidence type="ECO:0000256" key="6">
    <source>
        <dbReference type="ARBA" id="ARBA00022753"/>
    </source>
</evidence>